<dbReference type="Gene3D" id="2.40.10.10">
    <property type="entry name" value="Trypsin-like serine proteases"/>
    <property type="match status" value="2"/>
</dbReference>
<comment type="caution">
    <text evidence="2">The sequence shown here is derived from an EMBL/GenBank/DDBJ whole genome shotgun (WGS) entry which is preliminary data.</text>
</comment>
<accession>A0A6G4V452</accession>
<dbReference type="AlphaFoldDB" id="A0A6G4V452"/>
<gene>
    <name evidence="2" type="ORF">G5C60_14345</name>
</gene>
<feature type="signal peptide" evidence="1">
    <location>
        <begin position="1"/>
        <end position="24"/>
    </location>
</feature>
<dbReference type="EMBL" id="JAAKZY010000037">
    <property type="protein sequence ID" value="NGO08751.1"/>
    <property type="molecule type" value="Genomic_DNA"/>
</dbReference>
<dbReference type="RefSeq" id="WP_165258866.1">
    <property type="nucleotide sequence ID" value="NZ_JAAKZY010000037.1"/>
</dbReference>
<dbReference type="InterPro" id="IPR009003">
    <property type="entry name" value="Peptidase_S1_PA"/>
</dbReference>
<sequence length="323" mass="33544">MRKPLVAALGVLALAGIGAAPTVAAPTVMTPADEARAVAAEPAAATVGKGVDPDTVTSVAHDVVTSTTANLSRAAAPSARAVNFAGTVSLSNCSGSVIRLPDSEDNDPALVMSNGHCLESGFPEPGEVIVDQPSSRTFGLLNSAGTRVATLQASKIAYSTMTDTDVSLYQLTSTYQQIKDSYGIQALELNSARPTAGTAITVVSGYWKRTYSCDVDGFAYRLKEGAWTWKDSVRYTSACNTIGGTSGSPVIDDATGKVVAVNNTGNEDGARCTDNNPCEVDESGEVTVRQGINYAQQTYQIVPCVGLDNKIDLSRPGCTLPKP</sequence>
<keyword evidence="1" id="KW-0732">Signal</keyword>
<dbReference type="SUPFAM" id="SSF50494">
    <property type="entry name" value="Trypsin-like serine proteases"/>
    <property type="match status" value="1"/>
</dbReference>
<keyword evidence="3" id="KW-1185">Reference proteome</keyword>
<proteinExistence type="predicted"/>
<feature type="chain" id="PRO_5026248202" evidence="1">
    <location>
        <begin position="25"/>
        <end position="323"/>
    </location>
</feature>
<evidence type="ECO:0000313" key="2">
    <source>
        <dbReference type="EMBL" id="NGO08751.1"/>
    </source>
</evidence>
<protein>
    <submittedName>
        <fullName evidence="2">Trypsin-like peptidase domain-containing protein</fullName>
    </submittedName>
</protein>
<name>A0A6G4V452_9ACTN</name>
<organism evidence="2 3">
    <name type="scientific">Streptomyces scabichelini</name>
    <dbReference type="NCBI Taxonomy" id="2711217"/>
    <lineage>
        <taxon>Bacteria</taxon>
        <taxon>Bacillati</taxon>
        <taxon>Actinomycetota</taxon>
        <taxon>Actinomycetes</taxon>
        <taxon>Kitasatosporales</taxon>
        <taxon>Streptomycetaceae</taxon>
        <taxon>Streptomyces</taxon>
    </lineage>
</organism>
<reference evidence="2 3" key="1">
    <citation type="submission" date="2020-02" db="EMBL/GenBank/DDBJ databases">
        <title>Whole-genome analyses of novel actinobacteria.</title>
        <authorList>
            <person name="Sahin N."/>
            <person name="Gencbay T."/>
        </authorList>
    </citation>
    <scope>NUCLEOTIDE SEQUENCE [LARGE SCALE GENOMIC DNA]</scope>
    <source>
        <strain evidence="2 3">HC44</strain>
    </source>
</reference>
<dbReference type="Proteomes" id="UP000472335">
    <property type="component" value="Unassembled WGS sequence"/>
</dbReference>
<dbReference type="InterPro" id="IPR043504">
    <property type="entry name" value="Peptidase_S1_PA_chymotrypsin"/>
</dbReference>
<evidence type="ECO:0000313" key="3">
    <source>
        <dbReference type="Proteomes" id="UP000472335"/>
    </source>
</evidence>
<evidence type="ECO:0000256" key="1">
    <source>
        <dbReference type="SAM" id="SignalP"/>
    </source>
</evidence>
<dbReference type="Pfam" id="PF13365">
    <property type="entry name" value="Trypsin_2"/>
    <property type="match status" value="1"/>
</dbReference>